<dbReference type="Pfam" id="PF01955">
    <property type="entry name" value="CbiZ"/>
    <property type="match status" value="1"/>
</dbReference>
<dbReference type="EMBL" id="JAAZWO010000008">
    <property type="protein sequence ID" value="MBC2397876.1"/>
    <property type="molecule type" value="Genomic_DNA"/>
</dbReference>
<dbReference type="PANTHER" id="PTHR35336">
    <property type="entry name" value="ADENOSYLCOBINAMIDE AMIDOHYDROLASE"/>
    <property type="match status" value="1"/>
</dbReference>
<name>A0A923EAV6_CLOTT</name>
<gene>
    <name evidence="1" type="ORF">HGG79_08825</name>
</gene>
<keyword evidence="2" id="KW-1185">Reference proteome</keyword>
<sequence length="380" mass="42109">MMIYKLSTGDEVHRYQKSIVVQFKDDRKVLSTSLINGGYKENLKTVFNHDANPGAGMACSLKAPTYKEHMNIIAEELGLDTETTAGISTAASMDNVSIKTESYRDITVTAIVTGGIEVNGGRVGDPGSFYENEGEFEDINPGTINIILYIDADLPAETMTRALVTCTEAKTAAIQELMEGSKYSRGIATGSGTDGTIIVSNSKSKMKLLFSGKHSKLGELIGVAVKKAVKEALFLQTGLCPEKQHSMLRRTKRFGVNEEVIWKKYKSIVKENENGKKLTKAEFIHNLEVADMKDDLVTLTSLYVHLLDQLDWKLLSSKEVMEEGKIILNRIKEKFGVNEVINKEQNINFSNEQCVDKIIEFMIDNLITVMAHVSGGFYNV</sequence>
<accession>A0A923EAV6</accession>
<dbReference type="InterPro" id="IPR052209">
    <property type="entry name" value="CbiZ"/>
</dbReference>
<dbReference type="InterPro" id="IPR002808">
    <property type="entry name" value="AdoCbi_amidolase"/>
</dbReference>
<evidence type="ECO:0000313" key="1">
    <source>
        <dbReference type="EMBL" id="MBC2397876.1"/>
    </source>
</evidence>
<dbReference type="PANTHER" id="PTHR35336:SF5">
    <property type="entry name" value="ADENOSYLCOBINAMIDE AMIDOHYDROLASE"/>
    <property type="match status" value="1"/>
</dbReference>
<reference evidence="1 2" key="1">
    <citation type="submission" date="2020-04" db="EMBL/GenBank/DDBJ databases">
        <title>Genomic insights into acetone-butanol-ethanol (ABE) fermentation by sequencing solventogenic clostridia strains.</title>
        <authorList>
            <person name="Brown S."/>
        </authorList>
    </citation>
    <scope>NUCLEOTIDE SEQUENCE [LARGE SCALE GENOMIC DNA]</scope>
    <source>
        <strain evidence="1 2">DJ011</strain>
    </source>
</reference>
<comment type="caution">
    <text evidence="1">The sequence shown here is derived from an EMBL/GenBank/DDBJ whole genome shotgun (WGS) entry which is preliminary data.</text>
</comment>
<dbReference type="Proteomes" id="UP000563151">
    <property type="component" value="Unassembled WGS sequence"/>
</dbReference>
<organism evidence="1 2">
    <name type="scientific">Clostridium tetanomorphum</name>
    <dbReference type="NCBI Taxonomy" id="1553"/>
    <lineage>
        <taxon>Bacteria</taxon>
        <taxon>Bacillati</taxon>
        <taxon>Bacillota</taxon>
        <taxon>Clostridia</taxon>
        <taxon>Eubacteriales</taxon>
        <taxon>Clostridiaceae</taxon>
        <taxon>Clostridium</taxon>
    </lineage>
</organism>
<protein>
    <submittedName>
        <fullName evidence="1">Adenosylcobinamide amidohydrolase</fullName>
    </submittedName>
</protein>
<dbReference type="AlphaFoldDB" id="A0A923EAV6"/>
<proteinExistence type="predicted"/>
<evidence type="ECO:0000313" key="2">
    <source>
        <dbReference type="Proteomes" id="UP000563151"/>
    </source>
</evidence>